<dbReference type="InterPro" id="IPR016181">
    <property type="entry name" value="Acyl_CoA_acyltransferase"/>
</dbReference>
<dbReference type="RefSeq" id="WP_369169707.1">
    <property type="nucleotide sequence ID" value="NZ_CP163439.1"/>
</dbReference>
<sequence>MTSLSIRTVHDVAGFAAVADYFSDVWQTPRSAPPLLSETLHSLAHAGGAVHAAYDGQRLAGASVAVFGPPALRETYSLLAAADQGLGVQVKQAQRAWALELGARTMRWTFDPLVGRNARFNFVKLGAVGTEYLVDFYGPMADGVNDGDETDRLAVAWDLTGPRQSYDTGGTGGTGDREAAPTTHTAPDGSPLARRDLDECHVWCRVPDDIVALRAAHPELALRWRRAVREVFTKAFADGFRATEMSRDGWYTLTRREAAA</sequence>
<name>A0AB39PXH7_9ACTN</name>
<dbReference type="PANTHER" id="PTHR41700">
    <property type="entry name" value="GCN5-RELATED N-ACETYLTRANSFERASE"/>
    <property type="match status" value="1"/>
</dbReference>
<dbReference type="SUPFAM" id="SSF55729">
    <property type="entry name" value="Acyl-CoA N-acyltransferases (Nat)"/>
    <property type="match status" value="1"/>
</dbReference>
<gene>
    <name evidence="2" type="ORF">AB5J49_18350</name>
</gene>
<proteinExistence type="predicted"/>
<accession>A0AB39PXH7</accession>
<evidence type="ECO:0000313" key="2">
    <source>
        <dbReference type="EMBL" id="XDQ35139.1"/>
    </source>
</evidence>
<dbReference type="InterPro" id="IPR038764">
    <property type="entry name" value="GNAT_N_AcTrfase_prd"/>
</dbReference>
<evidence type="ECO:0000256" key="1">
    <source>
        <dbReference type="SAM" id="MobiDB-lite"/>
    </source>
</evidence>
<protein>
    <submittedName>
        <fullName evidence="2">Chorismate synthase</fullName>
    </submittedName>
</protein>
<feature type="region of interest" description="Disordered" evidence="1">
    <location>
        <begin position="161"/>
        <end position="192"/>
    </location>
</feature>
<organism evidence="2">
    <name type="scientific">Streptomyces sp. R28</name>
    <dbReference type="NCBI Taxonomy" id="3238628"/>
    <lineage>
        <taxon>Bacteria</taxon>
        <taxon>Bacillati</taxon>
        <taxon>Actinomycetota</taxon>
        <taxon>Actinomycetes</taxon>
        <taxon>Kitasatosporales</taxon>
        <taxon>Streptomycetaceae</taxon>
        <taxon>Streptomyces</taxon>
    </lineage>
</organism>
<dbReference type="PANTHER" id="PTHR41700:SF1">
    <property type="entry name" value="N-ACETYLTRANSFERASE DOMAIN-CONTAINING PROTEIN"/>
    <property type="match status" value="1"/>
</dbReference>
<reference evidence="2" key="1">
    <citation type="submission" date="2024-07" db="EMBL/GenBank/DDBJ databases">
        <authorList>
            <person name="Yu S.T."/>
        </authorList>
    </citation>
    <scope>NUCLEOTIDE SEQUENCE</scope>
    <source>
        <strain evidence="2">R28</strain>
    </source>
</reference>
<dbReference type="EMBL" id="CP163439">
    <property type="protein sequence ID" value="XDQ35139.1"/>
    <property type="molecule type" value="Genomic_DNA"/>
</dbReference>
<dbReference type="AlphaFoldDB" id="A0AB39PXH7"/>